<evidence type="ECO:0000259" key="1">
    <source>
        <dbReference type="Pfam" id="PF00534"/>
    </source>
</evidence>
<dbReference type="Pfam" id="PF00534">
    <property type="entry name" value="Glycos_transf_1"/>
    <property type="match status" value="1"/>
</dbReference>
<dbReference type="Gene3D" id="3.40.50.2000">
    <property type="entry name" value="Glycogen Phosphorylase B"/>
    <property type="match status" value="2"/>
</dbReference>
<dbReference type="Proteomes" id="UP000435985">
    <property type="component" value="Unassembled WGS sequence"/>
</dbReference>
<name>A0A642C2A7_BACOV</name>
<dbReference type="AlphaFoldDB" id="A0A642C2A7"/>
<feature type="domain" description="Glycosyl transferase family 1" evidence="1">
    <location>
        <begin position="1"/>
        <end position="122"/>
    </location>
</feature>
<dbReference type="SUPFAM" id="SSF53756">
    <property type="entry name" value="UDP-Glycosyltransferase/glycogen phosphorylase"/>
    <property type="match status" value="1"/>
</dbReference>
<evidence type="ECO:0000313" key="3">
    <source>
        <dbReference type="Proteomes" id="UP000435985"/>
    </source>
</evidence>
<sequence length="148" mass="16949">KLHIYGEGDLKEKFTKLIDELQLNNNCLLHHTVSNIAEKYCMSSIFVLSSRYEGFGLVLAEAMSCGIPCVSFDCPHGPSDIIKDHEDGLLVEKENIKELADKICYLIENENVRIKMGHKARENVKRFLPENVMPQWKNLFESLTYSSK</sequence>
<dbReference type="GO" id="GO:0016757">
    <property type="term" value="F:glycosyltransferase activity"/>
    <property type="evidence" value="ECO:0007669"/>
    <property type="project" value="InterPro"/>
</dbReference>
<organism evidence="2 3">
    <name type="scientific">Bacteroides ovatus</name>
    <dbReference type="NCBI Taxonomy" id="28116"/>
    <lineage>
        <taxon>Bacteria</taxon>
        <taxon>Pseudomonadati</taxon>
        <taxon>Bacteroidota</taxon>
        <taxon>Bacteroidia</taxon>
        <taxon>Bacteroidales</taxon>
        <taxon>Bacteroidaceae</taxon>
        <taxon>Bacteroides</taxon>
    </lineage>
</organism>
<dbReference type="PANTHER" id="PTHR12526">
    <property type="entry name" value="GLYCOSYLTRANSFERASE"/>
    <property type="match status" value="1"/>
</dbReference>
<gene>
    <name evidence="2" type="ORF">F3B98_32835</name>
</gene>
<keyword evidence="2" id="KW-0808">Transferase</keyword>
<accession>A0A642C2A7</accession>
<dbReference type="PANTHER" id="PTHR12526:SF630">
    <property type="entry name" value="GLYCOSYLTRANSFERASE"/>
    <property type="match status" value="1"/>
</dbReference>
<protein>
    <submittedName>
        <fullName evidence="2">Glycosyltransferase family 4 protein</fullName>
    </submittedName>
</protein>
<dbReference type="EMBL" id="VWFO01000695">
    <property type="protein sequence ID" value="KAA4645704.1"/>
    <property type="molecule type" value="Genomic_DNA"/>
</dbReference>
<reference evidence="2 3" key="1">
    <citation type="journal article" date="2019" name="Nat. Med.">
        <title>A library of human gut bacterial isolates paired with longitudinal multiomics data enables mechanistic microbiome research.</title>
        <authorList>
            <person name="Poyet M."/>
            <person name="Groussin M."/>
            <person name="Gibbons S.M."/>
            <person name="Avila-Pacheco J."/>
            <person name="Jiang X."/>
            <person name="Kearney S.M."/>
            <person name="Perrotta A.R."/>
            <person name="Berdy B."/>
            <person name="Zhao S."/>
            <person name="Lieberman T.D."/>
            <person name="Swanson P.K."/>
            <person name="Smith M."/>
            <person name="Roesemann S."/>
            <person name="Alexander J.E."/>
            <person name="Rich S.A."/>
            <person name="Livny J."/>
            <person name="Vlamakis H."/>
            <person name="Clish C."/>
            <person name="Bullock K."/>
            <person name="Deik A."/>
            <person name="Scott J."/>
            <person name="Pierce K.A."/>
            <person name="Xavier R.J."/>
            <person name="Alm E.J."/>
        </authorList>
    </citation>
    <scope>NUCLEOTIDE SEQUENCE [LARGE SCALE GENOMIC DNA]</scope>
    <source>
        <strain evidence="2 3">BIOML-A14</strain>
    </source>
</reference>
<evidence type="ECO:0000313" key="2">
    <source>
        <dbReference type="EMBL" id="KAA4645704.1"/>
    </source>
</evidence>
<feature type="non-terminal residue" evidence="2">
    <location>
        <position position="1"/>
    </location>
</feature>
<proteinExistence type="predicted"/>
<comment type="caution">
    <text evidence="2">The sequence shown here is derived from an EMBL/GenBank/DDBJ whole genome shotgun (WGS) entry which is preliminary data.</text>
</comment>
<dbReference type="InterPro" id="IPR001296">
    <property type="entry name" value="Glyco_trans_1"/>
</dbReference>